<evidence type="ECO:0000313" key="1">
    <source>
        <dbReference type="EMBL" id="MBE8592330.1"/>
    </source>
</evidence>
<name>A0ABR9STU1_9PSED</name>
<gene>
    <name evidence="1" type="ORF">IQK56_16080</name>
</gene>
<sequence length="1393" mass="160737">MTIEWNQIKSFNNSQHSAFEELVCQLAREEDIPESVRFFRIAAPDAGVEAYCVLKNGEEYGWQAKYFSAMGASQWAQVKKSFETALRTHPKLTRYYVCIPLDRNDPRKENQKWFMDHWNDKETEWKEIAAAQGRNIEIIYWGSSELIHRLSTERNSGKKFFWFSSAEFSKNWFERLTNLSIKDLGKRYTPKANINLDINFCFEAMARSTLFIEHSTNTIEELETNLNTLLKFSEQYISSQTYKKALKNIGTIKSSLDPLILSQLTIGIPWQNITSSFEHLNSITTTIEDSLEEIEEHQRRKTSNKLLSNLKYSFAKFTKFIKDSKTLSTSPYMLLYGEAGIGKSHLLGDLCLRKMHAHTPGILILGQHLTSDEAPWTQILRNILRLSCSEEELLGALNSQAESKGERILFVVDAINEGRGKFFWANHIHSFVESFKAFPWIGLILSIRTSYVNILRLQDNPVDKLTHTKHRGFIGREDEAASLFFEQYGIIKPATPLLNPEFSNPLFLRLFCEGARGRNKNLESASFQGLNNIIEYYFESVNRELSSPSRFDYPSQKNLVKTVSKNLVTLKYNSNIQYVDYDTAYSLAEETVKIYSDKRRFLDELISEGVLSKNAFWNSKKEAQEGVYLSYEKFEDHLFTRHLITSEINPENIKSAFAGDGLLAQIINNPAPNQGIIESLSIQLPDLFDTELYEVLPFQYKHSKAISAAFVNSMGWRTPKTVKKSSWNYIKDSVLSDEEMFDLLIHAVYSVAGEPDHFYNADSLHRYLNKMSMAERDTTWTHYINLQEDDTSSIWRLVRWAASIEDKVLLCQKSRRLCAIAISWLFSSTNIKLRDTATKSLAKLLTDDLPLANYLILLFKDINDLYILDRIYAASFGAVVNSDELYGLVDLCDSILDLVKTMKEFYPNILIRDYAKGIVEYATTKHIVDASVLTKISPPYKSSLPTNLPSNEEIDAYKKEWGVDGASGVNTILSSMVTEYGRGVASYGDFGRYTFESAVRNWDCDANLLSNYACKLIFEEYGYKAEKQGIVDSNSSSSNRFENKIERLGKKYQWIALYEIVARLADNHMMFDETKGWRNNDEKTNYEGPWNPGLRNIDPTLIQRPSQAEVRFCFWEKPHYNNWGFSNKYWLSLTTDLPNPEQVISFTDPNGVEWLVLERYLDWKEPDFINSDYDENNKKNIWLQCRSYFIKKEESKKIINNLKNESFMGRWMPESKSQYQVFSREYYWSSAYRYFQKDYYGWSSWEELRLRGKDCSLGSVQVTTEGHHWETGGGDDSQQSYLSPRVDLYEGLKLKYSSKIGEWLDSSGELAAFDPAANSATPSCLLIRKDLLIRYLDEHNLKIIWTFLGEKNTYGGFNGGDQDINWLEISGLYTLNKELTGSLNIISKNNNSE</sequence>
<dbReference type="Proteomes" id="UP000613075">
    <property type="component" value="Unassembled WGS sequence"/>
</dbReference>
<accession>A0ABR9STU1</accession>
<dbReference type="Gene3D" id="3.40.50.300">
    <property type="entry name" value="P-loop containing nucleotide triphosphate hydrolases"/>
    <property type="match status" value="1"/>
</dbReference>
<evidence type="ECO:0000313" key="2">
    <source>
        <dbReference type="Proteomes" id="UP000613075"/>
    </source>
</evidence>
<keyword evidence="2" id="KW-1185">Reference proteome</keyword>
<organism evidence="1 2">
    <name type="scientific">Pseudomonas cyclaminis</name>
    <dbReference type="NCBI Taxonomy" id="2781239"/>
    <lineage>
        <taxon>Bacteria</taxon>
        <taxon>Pseudomonadati</taxon>
        <taxon>Pseudomonadota</taxon>
        <taxon>Gammaproteobacteria</taxon>
        <taxon>Pseudomonadales</taxon>
        <taxon>Pseudomonadaceae</taxon>
        <taxon>Pseudomonas</taxon>
    </lineage>
</organism>
<dbReference type="RefSeq" id="WP_193864139.1">
    <property type="nucleotide sequence ID" value="NZ_JADDUM010000119.1"/>
</dbReference>
<protein>
    <recommendedName>
        <fullName evidence="3">ATP-binding protein</fullName>
    </recommendedName>
</protein>
<comment type="caution">
    <text evidence="1">The sequence shown here is derived from an EMBL/GenBank/DDBJ whole genome shotgun (WGS) entry which is preliminary data.</text>
</comment>
<dbReference type="InterPro" id="IPR027417">
    <property type="entry name" value="P-loop_NTPase"/>
</dbReference>
<proteinExistence type="predicted"/>
<reference evidence="1 2" key="1">
    <citation type="submission" date="2020-10" db="EMBL/GenBank/DDBJ databases">
        <title>The draft genomes of Cyclamen pathogen Pseudomonas sp.</title>
        <authorList>
            <person name="Fujikawa T."/>
            <person name="Sawada H."/>
        </authorList>
    </citation>
    <scope>NUCLEOTIDE SEQUENCE [LARGE SCALE GENOMIC DNA]</scope>
    <source>
        <strain evidence="1 2">MAFF 301449</strain>
    </source>
</reference>
<dbReference type="EMBL" id="JADDUM010000119">
    <property type="protein sequence ID" value="MBE8592330.1"/>
    <property type="molecule type" value="Genomic_DNA"/>
</dbReference>
<evidence type="ECO:0008006" key="3">
    <source>
        <dbReference type="Google" id="ProtNLM"/>
    </source>
</evidence>